<feature type="transmembrane region" description="Helical" evidence="1">
    <location>
        <begin position="12"/>
        <end position="34"/>
    </location>
</feature>
<reference evidence="2 3" key="1">
    <citation type="journal article" date="2017" name="Int. J. Syst. Evol. Microbiol.">
        <title>Jeotgalibaca porci sp. nov. and Jeotgalibaca arthritidis sp. nov., isolated from pigs, and emended description of the genus Jeotgalibaca.</title>
        <authorList>
            <person name="Zamora L."/>
            <person name="Perez-Sancho M."/>
            <person name="Dominguez L."/>
            <person name="Fernandez-Garayzabal J.F."/>
            <person name="Vela A.I."/>
        </authorList>
    </citation>
    <scope>NUCLEOTIDE SEQUENCE [LARGE SCALE GENOMIC DNA]</scope>
    <source>
        <strain evidence="2 3">CCUG 69148</strain>
    </source>
</reference>
<evidence type="ECO:0000256" key="1">
    <source>
        <dbReference type="SAM" id="Phobius"/>
    </source>
</evidence>
<sequence>MQLDNKTYDIMKWIVQTFLPALIALVGGIGAATNFEYTEITMTILAAVTTFLGALLGVSNHNYKKGE</sequence>
<keyword evidence="1" id="KW-0812">Transmembrane</keyword>
<dbReference type="KEGG" id="jpo:G7058_00295"/>
<keyword evidence="1" id="KW-0472">Membrane</keyword>
<dbReference type="InterPro" id="IPR031612">
    <property type="entry name" value="Phage_holin_Dp1"/>
</dbReference>
<dbReference type="AlphaFoldDB" id="A0A6G7WEI6"/>
<protein>
    <submittedName>
        <fullName evidence="2">Holin</fullName>
    </submittedName>
</protein>
<name>A0A6G7WEI6_9LACT</name>
<organism evidence="2 3">
    <name type="scientific">Jeotgalibaca porci</name>
    <dbReference type="NCBI Taxonomy" id="1868793"/>
    <lineage>
        <taxon>Bacteria</taxon>
        <taxon>Bacillati</taxon>
        <taxon>Bacillota</taxon>
        <taxon>Bacilli</taxon>
        <taxon>Lactobacillales</taxon>
        <taxon>Carnobacteriaceae</taxon>
        <taxon>Jeotgalibaca</taxon>
    </lineage>
</organism>
<evidence type="ECO:0000313" key="3">
    <source>
        <dbReference type="Proteomes" id="UP000501830"/>
    </source>
</evidence>
<keyword evidence="1" id="KW-1133">Transmembrane helix</keyword>
<keyword evidence="3" id="KW-1185">Reference proteome</keyword>
<dbReference type="Proteomes" id="UP000501830">
    <property type="component" value="Chromosome"/>
</dbReference>
<dbReference type="GeneID" id="94551693"/>
<dbReference type="RefSeq" id="WP_166061679.1">
    <property type="nucleotide sequence ID" value="NZ_CP049889.1"/>
</dbReference>
<accession>A0A6G7WEI6</accession>
<dbReference type="Pfam" id="PF16938">
    <property type="entry name" value="Phage_holin_Dp1"/>
    <property type="match status" value="1"/>
</dbReference>
<dbReference type="EMBL" id="CP049889">
    <property type="protein sequence ID" value="QIK50636.1"/>
    <property type="molecule type" value="Genomic_DNA"/>
</dbReference>
<evidence type="ECO:0000313" key="2">
    <source>
        <dbReference type="EMBL" id="QIK50636.1"/>
    </source>
</evidence>
<gene>
    <name evidence="2" type="ORF">G7058_00295</name>
</gene>
<proteinExistence type="predicted"/>
<feature type="transmembrane region" description="Helical" evidence="1">
    <location>
        <begin position="40"/>
        <end position="58"/>
    </location>
</feature>